<dbReference type="Gene3D" id="3.40.50.1820">
    <property type="entry name" value="alpha/beta hydrolase"/>
    <property type="match status" value="1"/>
</dbReference>
<feature type="domain" description="AB hydrolase-1" evidence="1">
    <location>
        <begin position="23"/>
        <end position="207"/>
    </location>
</feature>
<proteinExistence type="predicted"/>
<sequence length="238" mass="25929">MNREQDVDRLFIHGAGRRGADAWPGFASGDFLEFPATSTIDAQVDMLIHEHSARRSIVFAHSIGAVPAVLAAATGRMDIVGLVLVEPALYDISRGSVSIERHIGIVSEARAQATAGDLRGFWRILRPLMFGGPFDAAKWNAERPLAERWASTNLPWGHGVRPSALTGVPTLVVTGGWNEEYEAIATVLAAHGAEHHVVRGAGHRAQDMAEFGPIVDRFLRRTMRDDGDASGESHRDRR</sequence>
<dbReference type="AlphaFoldDB" id="A0A0F0L4K0"/>
<keyword evidence="2" id="KW-0378">Hydrolase</keyword>
<dbReference type="InterPro" id="IPR029058">
    <property type="entry name" value="AB_hydrolase_fold"/>
</dbReference>
<reference evidence="2 3" key="1">
    <citation type="submission" date="2015-02" db="EMBL/GenBank/DDBJ databases">
        <title>Draft genome sequences of ten Microbacterium spp. with emphasis on heavy metal contaminated environments.</title>
        <authorList>
            <person name="Corretto E."/>
        </authorList>
    </citation>
    <scope>NUCLEOTIDE SEQUENCE [LARGE SCALE GENOMIC DNA]</scope>
    <source>
        <strain evidence="2 3">BEL4b</strain>
    </source>
</reference>
<dbReference type="GO" id="GO:0016787">
    <property type="term" value="F:hydrolase activity"/>
    <property type="evidence" value="ECO:0007669"/>
    <property type="project" value="UniProtKB-KW"/>
</dbReference>
<dbReference type="OrthoDB" id="9804723at2"/>
<evidence type="ECO:0000259" key="1">
    <source>
        <dbReference type="Pfam" id="PF12697"/>
    </source>
</evidence>
<protein>
    <submittedName>
        <fullName evidence="2">Alpha/beta hydrolase family protein</fullName>
    </submittedName>
</protein>
<evidence type="ECO:0000313" key="2">
    <source>
        <dbReference type="EMBL" id="KJL28088.1"/>
    </source>
</evidence>
<comment type="caution">
    <text evidence="2">The sequence shown here is derived from an EMBL/GenBank/DDBJ whole genome shotgun (WGS) entry which is preliminary data.</text>
</comment>
<dbReference type="Pfam" id="PF12697">
    <property type="entry name" value="Abhydrolase_6"/>
    <property type="match status" value="1"/>
</dbReference>
<dbReference type="Proteomes" id="UP000033640">
    <property type="component" value="Unassembled WGS sequence"/>
</dbReference>
<accession>A0A0F0L4K0</accession>
<dbReference type="PATRIC" id="fig|82380.11.peg.3186"/>
<evidence type="ECO:0000313" key="3">
    <source>
        <dbReference type="Proteomes" id="UP000033640"/>
    </source>
</evidence>
<gene>
    <name evidence="2" type="ORF">RS83_03153</name>
</gene>
<name>A0A0F0L4K0_9MICO</name>
<dbReference type="SUPFAM" id="SSF53474">
    <property type="entry name" value="alpha/beta-Hydrolases"/>
    <property type="match status" value="1"/>
</dbReference>
<dbReference type="EMBL" id="JYIW01000026">
    <property type="protein sequence ID" value="KJL28088.1"/>
    <property type="molecule type" value="Genomic_DNA"/>
</dbReference>
<dbReference type="RefSeq" id="WP_045280400.1">
    <property type="nucleotide sequence ID" value="NZ_JYIW01000026.1"/>
</dbReference>
<dbReference type="InterPro" id="IPR000073">
    <property type="entry name" value="AB_hydrolase_1"/>
</dbReference>
<organism evidence="2 3">
    <name type="scientific">Microbacterium oxydans</name>
    <dbReference type="NCBI Taxonomy" id="82380"/>
    <lineage>
        <taxon>Bacteria</taxon>
        <taxon>Bacillati</taxon>
        <taxon>Actinomycetota</taxon>
        <taxon>Actinomycetes</taxon>
        <taxon>Micrococcales</taxon>
        <taxon>Microbacteriaceae</taxon>
        <taxon>Microbacterium</taxon>
    </lineage>
</organism>